<evidence type="ECO:0000313" key="5">
    <source>
        <dbReference type="EMBL" id="TYC50532.1"/>
    </source>
</evidence>
<feature type="signal peptide" evidence="2">
    <location>
        <begin position="1"/>
        <end position="22"/>
    </location>
</feature>
<dbReference type="AlphaFoldDB" id="A0A6C2CAG1"/>
<organism evidence="5 6">
    <name type="scientific">Weissella muntiaci</name>
    <dbReference type="NCBI Taxonomy" id="2508881"/>
    <lineage>
        <taxon>Bacteria</taxon>
        <taxon>Bacillati</taxon>
        <taxon>Bacillota</taxon>
        <taxon>Bacilli</taxon>
        <taxon>Lactobacillales</taxon>
        <taxon>Lactobacillaceae</taxon>
        <taxon>Weissella</taxon>
    </lineage>
</organism>
<evidence type="ECO:0000256" key="2">
    <source>
        <dbReference type="SAM" id="SignalP"/>
    </source>
</evidence>
<dbReference type="EMBL" id="SDGZ01000008">
    <property type="protein sequence ID" value="TYC50532.1"/>
    <property type="molecule type" value="Genomic_DNA"/>
</dbReference>
<keyword evidence="1" id="KW-0812">Transmembrane</keyword>
<keyword evidence="6" id="KW-1185">Reference proteome</keyword>
<proteinExistence type="predicted"/>
<protein>
    <submittedName>
        <fullName evidence="5">DUF916 and DUF3324 domain-containing protein</fullName>
    </submittedName>
</protein>
<evidence type="ECO:0000259" key="4">
    <source>
        <dbReference type="Pfam" id="PF11797"/>
    </source>
</evidence>
<gene>
    <name evidence="5" type="ORF">ESZ50_02365</name>
</gene>
<comment type="caution">
    <text evidence="5">The sequence shown here is derived from an EMBL/GenBank/DDBJ whole genome shotgun (WGS) entry which is preliminary data.</text>
</comment>
<dbReference type="OrthoDB" id="2365961at2"/>
<dbReference type="RefSeq" id="WP_148622004.1">
    <property type="nucleotide sequence ID" value="NZ_SDGZ01000008.1"/>
</dbReference>
<keyword evidence="1" id="KW-1133">Transmembrane helix</keyword>
<evidence type="ECO:0000259" key="3">
    <source>
        <dbReference type="Pfam" id="PF06030"/>
    </source>
</evidence>
<evidence type="ECO:0000256" key="1">
    <source>
        <dbReference type="SAM" id="Phobius"/>
    </source>
</evidence>
<accession>A0A6C2CAG1</accession>
<feature type="transmembrane region" description="Helical" evidence="1">
    <location>
        <begin position="317"/>
        <end position="338"/>
    </location>
</feature>
<evidence type="ECO:0000313" key="6">
    <source>
        <dbReference type="Proteomes" id="UP000371977"/>
    </source>
</evidence>
<feature type="chain" id="PRO_5038797880" evidence="2">
    <location>
        <begin position="23"/>
        <end position="343"/>
    </location>
</feature>
<dbReference type="Proteomes" id="UP000371977">
    <property type="component" value="Unassembled WGS sequence"/>
</dbReference>
<sequence>MKIKKNLMTLLSIISFIGIGFAQGSNVHADDNPGQFSVKAIIPDNQVDKNVTYFDLLVTPDQEETIEFEVQNLANKDRTFDINVNPAITSDGGTIDYSQSNAKLDKTIPFDVRKYLKLDQTKVTIKANSTARIPIKMSLPSKQFDGRVLAGVNVAPEDNESSSSSSLNKSNTGTTIENRLAYTLAIVLQQNTNKVEPNLNLVSANGKAYNSKPYVTMNFQNPSGTIINDLKFSTKLYKDGKLYIKNDSNPFLVAPNTNFNLRLDLNGHTLEAGKYSAEVTAKNSEHTWKFKKSFTISDSQAKDVNRNTVYDTNSNRWWIWLIVIIVVGAAGAGVYIYMKRRKK</sequence>
<dbReference type="Pfam" id="PF06030">
    <property type="entry name" value="WxLIP_PGBD"/>
    <property type="match status" value="1"/>
</dbReference>
<feature type="domain" description="WxL Interacting Protein peptidoglycan binding" evidence="3">
    <location>
        <begin position="36"/>
        <end position="154"/>
    </location>
</feature>
<keyword evidence="1" id="KW-0472">Membrane</keyword>
<name>A0A6C2CAG1_9LACO</name>
<dbReference type="InterPro" id="IPR010317">
    <property type="entry name" value="WxLIP_PGBD"/>
</dbReference>
<dbReference type="Pfam" id="PF11797">
    <property type="entry name" value="WxLIP_HBD"/>
    <property type="match status" value="1"/>
</dbReference>
<reference evidence="5 6" key="1">
    <citation type="submission" date="2019-01" db="EMBL/GenBank/DDBJ databases">
        <title>Weissella sp. nov., a novel lactic acid bacterium isolated from animal feces.</title>
        <authorList>
            <person name="Wang L.-T."/>
        </authorList>
    </citation>
    <scope>NUCLEOTIDE SEQUENCE [LARGE SCALE GENOMIC DNA]</scope>
    <source>
        <strain evidence="5 6">8H-2</strain>
    </source>
</reference>
<feature type="domain" description="WxL Interacting Protein host binding" evidence="4">
    <location>
        <begin position="172"/>
        <end position="306"/>
    </location>
</feature>
<dbReference type="InterPro" id="IPR021759">
    <property type="entry name" value="WxLIP_HBD"/>
</dbReference>
<keyword evidence="2" id="KW-0732">Signal</keyword>